<feature type="compositionally biased region" description="Basic and acidic residues" evidence="1">
    <location>
        <begin position="57"/>
        <end position="79"/>
    </location>
</feature>
<feature type="compositionally biased region" description="Polar residues" evidence="1">
    <location>
        <begin position="44"/>
        <end position="55"/>
    </location>
</feature>
<proteinExistence type="predicted"/>
<evidence type="ECO:0008006" key="4">
    <source>
        <dbReference type="Google" id="ProtNLM"/>
    </source>
</evidence>
<dbReference type="RefSeq" id="WP_317635955.1">
    <property type="nucleotide sequence ID" value="NZ_AP026802.1"/>
</dbReference>
<feature type="region of interest" description="Disordered" evidence="1">
    <location>
        <begin position="32"/>
        <end position="103"/>
    </location>
</feature>
<dbReference type="EMBL" id="AP026802">
    <property type="protein sequence ID" value="BDR58033.1"/>
    <property type="molecule type" value="Genomic_DNA"/>
</dbReference>
<evidence type="ECO:0000313" key="2">
    <source>
        <dbReference type="EMBL" id="BDR58033.1"/>
    </source>
</evidence>
<accession>A0AAU9D3L7</accession>
<feature type="compositionally biased region" description="Polar residues" evidence="1">
    <location>
        <begin position="80"/>
        <end position="103"/>
    </location>
</feature>
<dbReference type="Proteomes" id="UP001321861">
    <property type="component" value="Chromosome"/>
</dbReference>
<sequence length="282" mass="32559">MLFFLDFYFFKYILQFFKTVVKILSINSGEKKDESTYSEPVDVESNNAQNQLNESNVEEKRGTSENKTSESELTNKDKTQSSQRNVEIVSRSNNKNLNLSEQNPNLHPEVIRFAYDLEVKKDKIDPNKNTFETYSANYKKGFNSFLSLRTIMDPELSYTDWFEKFCNNGANPEGVGYSSSSNLLTRKKLSREQLANAQRFRNDLRKGDIVVVTTGAMGHAEIATTRNYLLEISGSGNVQDWFWGTLHNNNQYVIEDWIFLIGYALDGSRARNYISEKQKYID</sequence>
<reference evidence="2 3" key="1">
    <citation type="journal article" date="2023" name="Microbiol. Spectr.">
        <title>Symbiosis of Carpenter Bees with Uncharacterized Lactic Acid Bacteria Showing NAD Auxotrophy.</title>
        <authorList>
            <person name="Kawasaki S."/>
            <person name="Ozawa K."/>
            <person name="Mori T."/>
            <person name="Yamamoto A."/>
            <person name="Ito M."/>
            <person name="Ohkuma M."/>
            <person name="Sakamoto M."/>
            <person name="Matsutani M."/>
        </authorList>
    </citation>
    <scope>NUCLEOTIDE SEQUENCE [LARGE SCALE GENOMIC DNA]</scope>
    <source>
        <strain evidence="2 3">XA3</strain>
    </source>
</reference>
<name>A0AAU9D3L7_9LACO</name>
<keyword evidence="3" id="KW-1185">Reference proteome</keyword>
<dbReference type="KEGG" id="xap:XA3_04740"/>
<evidence type="ECO:0000313" key="3">
    <source>
        <dbReference type="Proteomes" id="UP001321861"/>
    </source>
</evidence>
<evidence type="ECO:0000256" key="1">
    <source>
        <dbReference type="SAM" id="MobiDB-lite"/>
    </source>
</evidence>
<organism evidence="2 3">
    <name type="scientific">Xylocopilactobacillus apicola</name>
    <dbReference type="NCBI Taxonomy" id="2932184"/>
    <lineage>
        <taxon>Bacteria</taxon>
        <taxon>Bacillati</taxon>
        <taxon>Bacillota</taxon>
        <taxon>Bacilli</taxon>
        <taxon>Lactobacillales</taxon>
        <taxon>Lactobacillaceae</taxon>
        <taxon>Xylocopilactobacillus</taxon>
    </lineage>
</organism>
<gene>
    <name evidence="2" type="ORF">XA3_04740</name>
</gene>
<dbReference type="AlphaFoldDB" id="A0AAU9D3L7"/>
<protein>
    <recommendedName>
        <fullName evidence="4">Amidase domain-containing protein</fullName>
    </recommendedName>
</protein>